<evidence type="ECO:0000313" key="1">
    <source>
        <dbReference type="EMBL" id="KAH9319978.1"/>
    </source>
</evidence>
<dbReference type="EMBL" id="JAHRHJ020000004">
    <property type="protein sequence ID" value="KAH9319978.1"/>
    <property type="molecule type" value="Genomic_DNA"/>
</dbReference>
<sequence>MITMAGNKRQGKYRFSLFPLFPRFQPARSKSSANMFKLKNKEESQDTVPSCRQAKKKKNSWQISIGKPGRILVNPFLKRLKKSISTFGCLSSSKPTRKLSGYFCGCHRGVPKETLCKSPGSDHSHPEICSHEYVKSLFESDGFLMNSRMHQRIEQELR</sequence>
<name>A0AA38GEK5_TAXCH</name>
<dbReference type="Proteomes" id="UP000824469">
    <property type="component" value="Unassembled WGS sequence"/>
</dbReference>
<dbReference type="AlphaFoldDB" id="A0AA38GEK5"/>
<organism evidence="1 2">
    <name type="scientific">Taxus chinensis</name>
    <name type="common">Chinese yew</name>
    <name type="synonym">Taxus wallichiana var. chinensis</name>
    <dbReference type="NCBI Taxonomy" id="29808"/>
    <lineage>
        <taxon>Eukaryota</taxon>
        <taxon>Viridiplantae</taxon>
        <taxon>Streptophyta</taxon>
        <taxon>Embryophyta</taxon>
        <taxon>Tracheophyta</taxon>
        <taxon>Spermatophyta</taxon>
        <taxon>Pinopsida</taxon>
        <taxon>Pinidae</taxon>
        <taxon>Conifers II</taxon>
        <taxon>Cupressales</taxon>
        <taxon>Taxaceae</taxon>
        <taxon>Taxus</taxon>
    </lineage>
</organism>
<feature type="non-terminal residue" evidence="1">
    <location>
        <position position="158"/>
    </location>
</feature>
<accession>A0AA38GEK5</accession>
<gene>
    <name evidence="1" type="ORF">KI387_021747</name>
</gene>
<proteinExistence type="predicted"/>
<reference evidence="1 2" key="1">
    <citation type="journal article" date="2021" name="Nat. Plants">
        <title>The Taxus genome provides insights into paclitaxel biosynthesis.</title>
        <authorList>
            <person name="Xiong X."/>
            <person name="Gou J."/>
            <person name="Liao Q."/>
            <person name="Li Y."/>
            <person name="Zhou Q."/>
            <person name="Bi G."/>
            <person name="Li C."/>
            <person name="Du R."/>
            <person name="Wang X."/>
            <person name="Sun T."/>
            <person name="Guo L."/>
            <person name="Liang H."/>
            <person name="Lu P."/>
            <person name="Wu Y."/>
            <person name="Zhang Z."/>
            <person name="Ro D.K."/>
            <person name="Shang Y."/>
            <person name="Huang S."/>
            <person name="Yan J."/>
        </authorList>
    </citation>
    <scope>NUCLEOTIDE SEQUENCE [LARGE SCALE GENOMIC DNA]</scope>
    <source>
        <strain evidence="1">Ta-2019</strain>
    </source>
</reference>
<evidence type="ECO:0000313" key="2">
    <source>
        <dbReference type="Proteomes" id="UP000824469"/>
    </source>
</evidence>
<dbReference type="OMA" id="ICSHEYV"/>
<protein>
    <submittedName>
        <fullName evidence="1">Uncharacterized protein</fullName>
    </submittedName>
</protein>
<comment type="caution">
    <text evidence="1">The sequence shown here is derived from an EMBL/GenBank/DDBJ whole genome shotgun (WGS) entry which is preliminary data.</text>
</comment>
<keyword evidence="2" id="KW-1185">Reference proteome</keyword>